<organism evidence="2">
    <name type="scientific">bioreactor metagenome</name>
    <dbReference type="NCBI Taxonomy" id="1076179"/>
    <lineage>
        <taxon>unclassified sequences</taxon>
        <taxon>metagenomes</taxon>
        <taxon>ecological metagenomes</taxon>
    </lineage>
</organism>
<evidence type="ECO:0000313" key="2">
    <source>
        <dbReference type="EMBL" id="MPN52256.1"/>
    </source>
</evidence>
<sequence>MAGTAQESQGPGGYGSQNGNMFRMTAQQSFGKTHHHIESACSLQYGCTGNNGQYGQHNINWRFAWLNTEDKCKNK</sequence>
<feature type="region of interest" description="Disordered" evidence="1">
    <location>
        <begin position="1"/>
        <end position="21"/>
    </location>
</feature>
<evidence type="ECO:0000256" key="1">
    <source>
        <dbReference type="SAM" id="MobiDB-lite"/>
    </source>
</evidence>
<comment type="caution">
    <text evidence="2">The sequence shown here is derived from an EMBL/GenBank/DDBJ whole genome shotgun (WGS) entry which is preliminary data.</text>
</comment>
<dbReference type="EMBL" id="VSSQ01118175">
    <property type="protein sequence ID" value="MPN52256.1"/>
    <property type="molecule type" value="Genomic_DNA"/>
</dbReference>
<name>A0A645IMH3_9ZZZZ</name>
<proteinExistence type="predicted"/>
<protein>
    <submittedName>
        <fullName evidence="2">Uncharacterized protein</fullName>
    </submittedName>
</protein>
<reference evidence="2" key="1">
    <citation type="submission" date="2019-08" db="EMBL/GenBank/DDBJ databases">
        <authorList>
            <person name="Kucharzyk K."/>
            <person name="Murdoch R.W."/>
            <person name="Higgins S."/>
            <person name="Loffler F."/>
        </authorList>
    </citation>
    <scope>NUCLEOTIDE SEQUENCE</scope>
</reference>
<gene>
    <name evidence="2" type="ORF">SDC9_199912</name>
</gene>
<dbReference type="AlphaFoldDB" id="A0A645IMH3"/>
<accession>A0A645IMH3</accession>